<feature type="transmembrane region" description="Helical" evidence="1">
    <location>
        <begin position="272"/>
        <end position="291"/>
    </location>
</feature>
<protein>
    <recommendedName>
        <fullName evidence="4">DUF2157 domain-containing protein</fullName>
    </recommendedName>
</protein>
<sequence length="567" mass="62425">MENSSPPLRAQIRSLGKCLYTENPFYLISCGFVMYGLQVVAASVGDQYSRASFLTGSLALYTLLMGLTAIVVIRCAKVWQDARTILLIIVIGQVAYSIAVDELCLSDRAKATAFLLAGLVGTVLTTESVFLFCRIRFAFWYRASFYALLTVFYASPALASQFRASDSELANWTPLLFSVAAAGALLLLIPAVHRGKSLAADNGTPWSWPLFPLSAFAMLAVLAAFRSHAIWISFGSLRGPIQFEPLLLMPLLLAVVALLMEDAIAKGKHQRVRSIVSLSPLLLVCGINRFAEAGLAQQHYSFDAGLQRWGGSGMTVALLIGLFFYFYAWLRGVQVALSLLTLGFFALAVVGREPDVLSEIHFQSWWMSVVACGIWFLRCRKRNATEWSWIGLAALASAPFVLAGQQRGQVPIAIGLAIASSVLILMFIGWRFDTVFAYKIRCWVASLIAVGGIAAVLHHCFVTQSDAMSPALLAAMVWLAIYGVAVRRMNWFFLAAGLGVAAVVTSTLLTRQTMEFTRVAHQHWQLKTGLLFFFVGVLVTSSKTIAFRRLRHRARMAKRRRGFVRGF</sequence>
<keyword evidence="1" id="KW-0472">Membrane</keyword>
<organism evidence="2 3">
    <name type="scientific">Stieleria marina</name>
    <dbReference type="NCBI Taxonomy" id="1930275"/>
    <lineage>
        <taxon>Bacteria</taxon>
        <taxon>Pseudomonadati</taxon>
        <taxon>Planctomycetota</taxon>
        <taxon>Planctomycetia</taxon>
        <taxon>Pirellulales</taxon>
        <taxon>Pirellulaceae</taxon>
        <taxon>Stieleria</taxon>
    </lineage>
</organism>
<evidence type="ECO:0000313" key="3">
    <source>
        <dbReference type="Proteomes" id="UP000319817"/>
    </source>
</evidence>
<feature type="transmembrane region" description="Helical" evidence="1">
    <location>
        <begin position="491"/>
        <end position="510"/>
    </location>
</feature>
<feature type="transmembrane region" description="Helical" evidence="1">
    <location>
        <begin position="335"/>
        <end position="351"/>
    </location>
</feature>
<accession>A0A517NS85</accession>
<dbReference type="Proteomes" id="UP000319817">
    <property type="component" value="Chromosome"/>
</dbReference>
<feature type="transmembrane region" description="Helical" evidence="1">
    <location>
        <begin position="442"/>
        <end position="461"/>
    </location>
</feature>
<keyword evidence="1" id="KW-0812">Transmembrane</keyword>
<dbReference type="OrthoDB" id="213779at2"/>
<evidence type="ECO:0008006" key="4">
    <source>
        <dbReference type="Google" id="ProtNLM"/>
    </source>
</evidence>
<dbReference type="EMBL" id="CP036526">
    <property type="protein sequence ID" value="QDT09997.1"/>
    <property type="molecule type" value="Genomic_DNA"/>
</dbReference>
<feature type="transmembrane region" description="Helical" evidence="1">
    <location>
        <begin position="240"/>
        <end position="260"/>
    </location>
</feature>
<evidence type="ECO:0000256" key="1">
    <source>
        <dbReference type="SAM" id="Phobius"/>
    </source>
</evidence>
<name>A0A517NS85_9BACT</name>
<feature type="transmembrane region" description="Helical" evidence="1">
    <location>
        <begin position="169"/>
        <end position="189"/>
    </location>
</feature>
<feature type="transmembrane region" description="Helical" evidence="1">
    <location>
        <begin position="25"/>
        <end position="45"/>
    </location>
</feature>
<feature type="transmembrane region" description="Helical" evidence="1">
    <location>
        <begin position="363"/>
        <end position="380"/>
    </location>
</feature>
<feature type="transmembrane region" description="Helical" evidence="1">
    <location>
        <begin position="467"/>
        <end position="484"/>
    </location>
</feature>
<feature type="transmembrane region" description="Helical" evidence="1">
    <location>
        <begin position="84"/>
        <end position="100"/>
    </location>
</feature>
<keyword evidence="1" id="KW-1133">Transmembrane helix</keyword>
<keyword evidence="3" id="KW-1185">Reference proteome</keyword>
<dbReference type="RefSeq" id="WP_145417545.1">
    <property type="nucleotide sequence ID" value="NZ_CP036526.1"/>
</dbReference>
<gene>
    <name evidence="2" type="ORF">K239x_19500</name>
</gene>
<feature type="transmembrane region" description="Helical" evidence="1">
    <location>
        <begin position="210"/>
        <end position="234"/>
    </location>
</feature>
<reference evidence="2 3" key="1">
    <citation type="submission" date="2019-02" db="EMBL/GenBank/DDBJ databases">
        <title>Deep-cultivation of Planctomycetes and their phenomic and genomic characterization uncovers novel biology.</title>
        <authorList>
            <person name="Wiegand S."/>
            <person name="Jogler M."/>
            <person name="Boedeker C."/>
            <person name="Pinto D."/>
            <person name="Vollmers J."/>
            <person name="Rivas-Marin E."/>
            <person name="Kohn T."/>
            <person name="Peeters S.H."/>
            <person name="Heuer A."/>
            <person name="Rast P."/>
            <person name="Oberbeckmann S."/>
            <person name="Bunk B."/>
            <person name="Jeske O."/>
            <person name="Meyerdierks A."/>
            <person name="Storesund J.E."/>
            <person name="Kallscheuer N."/>
            <person name="Luecker S."/>
            <person name="Lage O.M."/>
            <person name="Pohl T."/>
            <person name="Merkel B.J."/>
            <person name="Hornburger P."/>
            <person name="Mueller R.-W."/>
            <person name="Bruemmer F."/>
            <person name="Labrenz M."/>
            <person name="Spormann A.M."/>
            <person name="Op den Camp H."/>
            <person name="Overmann J."/>
            <person name="Amann R."/>
            <person name="Jetten M.S.M."/>
            <person name="Mascher T."/>
            <person name="Medema M.H."/>
            <person name="Devos D.P."/>
            <person name="Kaster A.-K."/>
            <person name="Ovreas L."/>
            <person name="Rohde M."/>
            <person name="Galperin M.Y."/>
            <person name="Jogler C."/>
        </authorList>
    </citation>
    <scope>NUCLEOTIDE SEQUENCE [LARGE SCALE GENOMIC DNA]</scope>
    <source>
        <strain evidence="2 3">K23_9</strain>
    </source>
</reference>
<feature type="transmembrane region" description="Helical" evidence="1">
    <location>
        <begin position="387"/>
        <end position="404"/>
    </location>
</feature>
<evidence type="ECO:0000313" key="2">
    <source>
        <dbReference type="EMBL" id="QDT09997.1"/>
    </source>
</evidence>
<feature type="transmembrane region" description="Helical" evidence="1">
    <location>
        <begin position="530"/>
        <end position="550"/>
    </location>
</feature>
<feature type="transmembrane region" description="Helical" evidence="1">
    <location>
        <begin position="145"/>
        <end position="163"/>
    </location>
</feature>
<feature type="transmembrane region" description="Helical" evidence="1">
    <location>
        <begin position="112"/>
        <end position="133"/>
    </location>
</feature>
<dbReference type="AlphaFoldDB" id="A0A517NS85"/>
<feature type="transmembrane region" description="Helical" evidence="1">
    <location>
        <begin position="410"/>
        <end position="430"/>
    </location>
</feature>
<feature type="transmembrane region" description="Helical" evidence="1">
    <location>
        <begin position="311"/>
        <end position="328"/>
    </location>
</feature>
<proteinExistence type="predicted"/>
<feature type="transmembrane region" description="Helical" evidence="1">
    <location>
        <begin position="51"/>
        <end position="72"/>
    </location>
</feature>